<proteinExistence type="predicted"/>
<evidence type="ECO:0000313" key="4">
    <source>
        <dbReference type="EMBL" id="MQY24218.1"/>
    </source>
</evidence>
<evidence type="ECO:0000259" key="3">
    <source>
        <dbReference type="Pfam" id="PF11887"/>
    </source>
</evidence>
<dbReference type="PANTHER" id="PTHR33371">
    <property type="entry name" value="INTERMEMBRANE PHOSPHOLIPID TRANSPORT SYSTEM BINDING PROTEIN MLAD-RELATED"/>
    <property type="match status" value="1"/>
</dbReference>
<keyword evidence="1" id="KW-0472">Membrane</keyword>
<dbReference type="OrthoDB" id="4516955at2"/>
<name>A0A7K0DEW8_9NOCA</name>
<dbReference type="Pfam" id="PF02470">
    <property type="entry name" value="MlaD"/>
    <property type="match status" value="1"/>
</dbReference>
<dbReference type="EMBL" id="WEGK01000029">
    <property type="protein sequence ID" value="MQY24218.1"/>
    <property type="molecule type" value="Genomic_DNA"/>
</dbReference>
<dbReference type="GO" id="GO:0005576">
    <property type="term" value="C:extracellular region"/>
    <property type="evidence" value="ECO:0007669"/>
    <property type="project" value="TreeGrafter"/>
</dbReference>
<keyword evidence="5" id="KW-1185">Reference proteome</keyword>
<dbReference type="AlphaFoldDB" id="A0A7K0DEW8"/>
<evidence type="ECO:0000259" key="2">
    <source>
        <dbReference type="Pfam" id="PF02470"/>
    </source>
</evidence>
<accession>A0A7K0DEW8</accession>
<dbReference type="Pfam" id="PF11887">
    <property type="entry name" value="Mce4_CUP1"/>
    <property type="match status" value="1"/>
</dbReference>
<dbReference type="PANTHER" id="PTHR33371:SF4">
    <property type="entry name" value="INTERMEMBRANE PHOSPHOLIPID TRANSPORT SYSTEM BINDING PROTEIN MLAD"/>
    <property type="match status" value="1"/>
</dbReference>
<protein>
    <recommendedName>
        <fullName evidence="6">MCE family protein</fullName>
    </recommendedName>
</protein>
<dbReference type="RefSeq" id="WP_153415954.1">
    <property type="nucleotide sequence ID" value="NZ_WEGK01000029.1"/>
</dbReference>
<organism evidence="4 5">
    <name type="scientific">Nocardia macrotermitis</name>
    <dbReference type="NCBI Taxonomy" id="2585198"/>
    <lineage>
        <taxon>Bacteria</taxon>
        <taxon>Bacillati</taxon>
        <taxon>Actinomycetota</taxon>
        <taxon>Actinomycetes</taxon>
        <taxon>Mycobacteriales</taxon>
        <taxon>Nocardiaceae</taxon>
        <taxon>Nocardia</taxon>
    </lineage>
</organism>
<feature type="transmembrane region" description="Helical" evidence="1">
    <location>
        <begin position="22"/>
        <end position="43"/>
    </location>
</feature>
<keyword evidence="1" id="KW-1133">Transmembrane helix</keyword>
<dbReference type="InterPro" id="IPR003399">
    <property type="entry name" value="Mce/MlaD"/>
</dbReference>
<dbReference type="InterPro" id="IPR052336">
    <property type="entry name" value="MlaD_Phospholipid_Transporter"/>
</dbReference>
<evidence type="ECO:0000313" key="5">
    <source>
        <dbReference type="Proteomes" id="UP000438448"/>
    </source>
</evidence>
<evidence type="ECO:0000256" key="1">
    <source>
        <dbReference type="SAM" id="Phobius"/>
    </source>
</evidence>
<sequence length="409" mass="42707">MITRIGAALGRHSNSSKPFRRWTIRIGAAVVAIALLATGYHFAQDSRFYTVTAHFPATNGLYPGDEVRVVGVKVGTVRSIETDGTGLTVRMRVPKSLKLPTGVQAVIMAQSLVAARFVQLTPAWTGGPDAGHAVDIPADRTAVPVEWDQVEQQLNRVTTALAPTSTDPTGPGARLLGSAAAALHGNGDTLRASLQQLSATMNTLSAGSADLFGTIRNLQAFTTALAASDQQIVVFQGRLATVAQVLAGNHDELSTALTSLDAAIGDIQSFVTTHRDGITTQLKQLSDATGVLVSQRDALETVLHRAPTALSNYYNTYNPGQGAITGVPGFPNFGNPINFLCGSIAAVANATSAEGAKLCAQYLGPLLNTLRMNYPQVSINPTIGTGAGPGQLVYSPPSLKHLLLPGQPG</sequence>
<feature type="domain" description="Mammalian cell entry C-terminal" evidence="3">
    <location>
        <begin position="136"/>
        <end position="308"/>
    </location>
</feature>
<dbReference type="InterPro" id="IPR024516">
    <property type="entry name" value="Mce_C"/>
</dbReference>
<feature type="domain" description="Mce/MlaD" evidence="2">
    <location>
        <begin position="49"/>
        <end position="122"/>
    </location>
</feature>
<dbReference type="InterPro" id="IPR005693">
    <property type="entry name" value="Mce"/>
</dbReference>
<dbReference type="Proteomes" id="UP000438448">
    <property type="component" value="Unassembled WGS sequence"/>
</dbReference>
<dbReference type="NCBIfam" id="TIGR00996">
    <property type="entry name" value="Mtu_fam_mce"/>
    <property type="match status" value="1"/>
</dbReference>
<keyword evidence="1" id="KW-0812">Transmembrane</keyword>
<reference evidence="4 5" key="1">
    <citation type="submission" date="2019-10" db="EMBL/GenBank/DDBJ databases">
        <title>Nocardia macrotermitis sp. nov. and Nocardia aurantia sp. nov., isolated from the gut of fungus growing-termite Macrotermes natalensis.</title>
        <authorList>
            <person name="Benndorf R."/>
            <person name="Schwitalla J."/>
            <person name="Martin K."/>
            <person name="De Beer W."/>
            <person name="Kaster A.-K."/>
            <person name="Vollmers J."/>
            <person name="Poulsen M."/>
            <person name="Beemelmanns C."/>
        </authorList>
    </citation>
    <scope>NUCLEOTIDE SEQUENCE [LARGE SCALE GENOMIC DNA]</scope>
    <source>
        <strain evidence="4 5">RB20</strain>
    </source>
</reference>
<gene>
    <name evidence="4" type="ORF">NRB20_73530</name>
</gene>
<evidence type="ECO:0008006" key="6">
    <source>
        <dbReference type="Google" id="ProtNLM"/>
    </source>
</evidence>
<comment type="caution">
    <text evidence="4">The sequence shown here is derived from an EMBL/GenBank/DDBJ whole genome shotgun (WGS) entry which is preliminary data.</text>
</comment>